<keyword evidence="1" id="KW-0472">Membrane</keyword>
<dbReference type="AlphaFoldDB" id="A0A1Y0B0E0"/>
<protein>
    <submittedName>
        <fullName evidence="2">Uncharacterized protein</fullName>
    </submittedName>
</protein>
<feature type="transmembrane region" description="Helical" evidence="1">
    <location>
        <begin position="12"/>
        <end position="32"/>
    </location>
</feature>
<evidence type="ECO:0000256" key="1">
    <source>
        <dbReference type="SAM" id="Phobius"/>
    </source>
</evidence>
<organism evidence="2">
    <name type="scientific">Utricularia reniformis</name>
    <dbReference type="NCBI Taxonomy" id="192314"/>
    <lineage>
        <taxon>Eukaryota</taxon>
        <taxon>Viridiplantae</taxon>
        <taxon>Streptophyta</taxon>
        <taxon>Embryophyta</taxon>
        <taxon>Tracheophyta</taxon>
        <taxon>Spermatophyta</taxon>
        <taxon>Magnoliopsida</taxon>
        <taxon>eudicotyledons</taxon>
        <taxon>Gunneridae</taxon>
        <taxon>Pentapetalae</taxon>
        <taxon>asterids</taxon>
        <taxon>lamiids</taxon>
        <taxon>Lamiales</taxon>
        <taxon>Lentibulariaceae</taxon>
        <taxon>Utricularia</taxon>
    </lineage>
</organism>
<evidence type="ECO:0000313" key="2">
    <source>
        <dbReference type="EMBL" id="ART30841.1"/>
    </source>
</evidence>
<keyword evidence="1" id="KW-0812">Transmembrane</keyword>
<keyword evidence="2" id="KW-0496">Mitochondrion</keyword>
<dbReference type="EMBL" id="KY774314">
    <property type="protein sequence ID" value="ART30841.1"/>
    <property type="molecule type" value="Genomic_DNA"/>
</dbReference>
<name>A0A1Y0B0E0_9LAMI</name>
<geneLocation type="mitochondrion" evidence="2"/>
<reference evidence="2" key="1">
    <citation type="submission" date="2017-03" db="EMBL/GenBank/DDBJ databases">
        <title>The mitochondrial genome of the carnivorous plant Utricularia reniformis (Lentibulariaceae): structure, comparative analysis and evolutionary landmarks.</title>
        <authorList>
            <person name="Silva S.R."/>
            <person name="Alvarenga D.O."/>
            <person name="Michael T.P."/>
            <person name="Miranda V.F.O."/>
            <person name="Varani A.M."/>
        </authorList>
    </citation>
    <scope>NUCLEOTIDE SEQUENCE</scope>
</reference>
<proteinExistence type="predicted"/>
<gene>
    <name evidence="2" type="ORF">AEK19_MT0585</name>
</gene>
<sequence length="41" mass="4718">MIFWHNGLKLRLELWLVVGGSVLIPRLVFSFINGLSLFLAF</sequence>
<keyword evidence="1" id="KW-1133">Transmembrane helix</keyword>
<accession>A0A1Y0B0E0</accession>